<dbReference type="PATRIC" id="fig|284581.3.peg.4002"/>
<evidence type="ECO:0008006" key="4">
    <source>
        <dbReference type="Google" id="ProtNLM"/>
    </source>
</evidence>
<evidence type="ECO:0000313" key="3">
    <source>
        <dbReference type="Proteomes" id="UP000037558"/>
    </source>
</evidence>
<reference evidence="3" key="1">
    <citation type="submission" date="2015-08" db="EMBL/GenBank/DDBJ databases">
        <title>Fjat-14210 dsm16467.</title>
        <authorList>
            <person name="Liu B."/>
            <person name="Wang J."/>
            <person name="Zhu Y."/>
            <person name="Liu G."/>
            <person name="Chen Q."/>
            <person name="Chen Z."/>
            <person name="Lan J."/>
            <person name="Che J."/>
            <person name="Ge C."/>
            <person name="Shi H."/>
            <person name="Pan Z."/>
            <person name="Liu X."/>
        </authorList>
    </citation>
    <scope>NUCLEOTIDE SEQUENCE [LARGE SCALE GENOMIC DNA]</scope>
    <source>
        <strain evidence="3">DSM 16467</strain>
    </source>
</reference>
<dbReference type="InterPro" id="IPR014195">
    <property type="entry name" value="Spore_III_AG"/>
</dbReference>
<dbReference type="STRING" id="284581.AMD01_14665"/>
<keyword evidence="3" id="KW-1185">Reference proteome</keyword>
<dbReference type="EMBL" id="LILC01000019">
    <property type="protein sequence ID" value="KOO43964.1"/>
    <property type="molecule type" value="Genomic_DNA"/>
</dbReference>
<proteinExistence type="predicted"/>
<name>A0A0M0KYU4_9BACI</name>
<gene>
    <name evidence="2" type="ORF">AMD01_14665</name>
</gene>
<accession>A0A0M0KYU4</accession>
<organism evidence="2 3">
    <name type="scientific">Priestia koreensis</name>
    <dbReference type="NCBI Taxonomy" id="284581"/>
    <lineage>
        <taxon>Bacteria</taxon>
        <taxon>Bacillati</taxon>
        <taxon>Bacillota</taxon>
        <taxon>Bacilli</taxon>
        <taxon>Bacillales</taxon>
        <taxon>Bacillaceae</taxon>
        <taxon>Priestia</taxon>
    </lineage>
</organism>
<evidence type="ECO:0000256" key="1">
    <source>
        <dbReference type="SAM" id="Phobius"/>
    </source>
</evidence>
<keyword evidence="1" id="KW-1133">Transmembrane helix</keyword>
<evidence type="ECO:0000313" key="2">
    <source>
        <dbReference type="EMBL" id="KOO43964.1"/>
    </source>
</evidence>
<feature type="transmembrane region" description="Helical" evidence="1">
    <location>
        <begin position="31"/>
        <end position="50"/>
    </location>
</feature>
<keyword evidence="1" id="KW-0472">Membrane</keyword>
<dbReference type="AlphaFoldDB" id="A0A0M0KYU4"/>
<keyword evidence="1" id="KW-0812">Transmembrane</keyword>
<comment type="caution">
    <text evidence="2">The sequence shown here is derived from an EMBL/GenBank/DDBJ whole genome shotgun (WGS) entry which is preliminary data.</text>
</comment>
<dbReference type="Proteomes" id="UP000037558">
    <property type="component" value="Unassembled WGS sequence"/>
</dbReference>
<dbReference type="OrthoDB" id="2381602at2"/>
<sequence length="218" mass="23704">MSKEPNNDRSFLAKIFGSFMKGSSGKKSSKSLYILLLLGVGIAIMLVGNIQKALQPSSEKAAEVSSTVKETPVFGQSKGKSKVSDYEDHYETQLKDALDSVLGVDDVEVVINLDGTGEKVFKTNHTNKVQKTEESDEQGGKRVIGETTTDEKLVILRKGDGEAAVMIKTEKPKVRGVLVVARGAENIEVKKWIIDAVTRVLDVPSYRVAVLPKKPKGD</sequence>
<dbReference type="RefSeq" id="WP_053402170.1">
    <property type="nucleotide sequence ID" value="NZ_JAUKEN010000001.1"/>
</dbReference>
<dbReference type="NCBIfam" id="TIGR02830">
    <property type="entry name" value="spore_III_AG"/>
    <property type="match status" value="1"/>
</dbReference>
<protein>
    <recommendedName>
        <fullName evidence="4">Stage III sporulation protein AG</fullName>
    </recommendedName>
</protein>